<dbReference type="PANTHER" id="PTHR21581">
    <property type="entry name" value="D-ALANYL-D-ALANINE CARBOXYPEPTIDASE"/>
    <property type="match status" value="1"/>
</dbReference>
<feature type="domain" description="Peptidase S11 D-alanyl-D-alanine carboxypeptidase A N-terminal" evidence="10">
    <location>
        <begin position="65"/>
        <end position="312"/>
    </location>
</feature>
<dbReference type="InterPro" id="IPR001967">
    <property type="entry name" value="Peptidase_S11_N"/>
</dbReference>
<feature type="active site" description="Acyl-ester intermediate" evidence="7">
    <location>
        <position position="96"/>
    </location>
</feature>
<dbReference type="Proteomes" id="UP000656813">
    <property type="component" value="Unassembled WGS sequence"/>
</dbReference>
<evidence type="ECO:0000256" key="2">
    <source>
        <dbReference type="ARBA" id="ARBA00022729"/>
    </source>
</evidence>
<dbReference type="Gene3D" id="3.40.710.10">
    <property type="entry name" value="DD-peptidase/beta-lactamase superfamily"/>
    <property type="match status" value="1"/>
</dbReference>
<dbReference type="EMBL" id="BMFV01000043">
    <property type="protein sequence ID" value="GGH87871.1"/>
    <property type="molecule type" value="Genomic_DNA"/>
</dbReference>
<gene>
    <name evidence="11" type="ORF">GCM10007096_38890</name>
</gene>
<keyword evidence="3" id="KW-0378">Hydrolase</keyword>
<dbReference type="GO" id="GO:0071555">
    <property type="term" value="P:cell wall organization"/>
    <property type="evidence" value="ECO:0007669"/>
    <property type="project" value="UniProtKB-KW"/>
</dbReference>
<keyword evidence="6" id="KW-0961">Cell wall biogenesis/degradation</keyword>
<evidence type="ECO:0000256" key="6">
    <source>
        <dbReference type="ARBA" id="ARBA00023316"/>
    </source>
</evidence>
<keyword evidence="5" id="KW-0573">Peptidoglycan synthesis</keyword>
<dbReference type="AlphaFoldDB" id="A0A8J3ENF8"/>
<dbReference type="SUPFAM" id="SSF56601">
    <property type="entry name" value="beta-lactamase/transpeptidase-like"/>
    <property type="match status" value="1"/>
</dbReference>
<evidence type="ECO:0000259" key="10">
    <source>
        <dbReference type="Pfam" id="PF00768"/>
    </source>
</evidence>
<dbReference type="PANTHER" id="PTHR21581:SF11">
    <property type="entry name" value="D-ALANYL-D-ALANINE CARBOXYPEPTIDASE DACA"/>
    <property type="match status" value="1"/>
</dbReference>
<evidence type="ECO:0000256" key="4">
    <source>
        <dbReference type="ARBA" id="ARBA00022960"/>
    </source>
</evidence>
<accession>A0A8J3ENF8</accession>
<dbReference type="InterPro" id="IPR012338">
    <property type="entry name" value="Beta-lactam/transpept-like"/>
</dbReference>
<sequence length="331" mass="36558">MKFIKWGTLVIILFVIVVSGVSYMPFFNHSDTQKPIEKLSAMAKDLGTTKYKQPEKPALKTIANLGLQAKSVILIDAKSGEVLYEKNSDQALPTASMSKMMTEFLVLEAIHNQQLTWNQTVKISDYVDTISNHPGFASVHLQKGRPYTIRELFEATAIHSANGAAIALAEAVAGSEKAFVVKMNKKAEAFGLKETHFVDSTGLDNRDLGKFFSTGTLSDTNRMSAKDLAQLARQLIVHYPEILNITDQPKLQFEQQSFMNTNLMLPARHQANLAFDGVDGLKTGFTDEAGYCFVGTVKRNDVRLISVVMGATSSTTRFSETKRLYTAAFAK</sequence>
<dbReference type="GO" id="GO:0006508">
    <property type="term" value="P:proteolysis"/>
    <property type="evidence" value="ECO:0007669"/>
    <property type="project" value="InterPro"/>
</dbReference>
<evidence type="ECO:0000256" key="5">
    <source>
        <dbReference type="ARBA" id="ARBA00022984"/>
    </source>
</evidence>
<comment type="caution">
    <text evidence="11">The sequence shown here is derived from an EMBL/GenBank/DDBJ whole genome shotgun (WGS) entry which is preliminary data.</text>
</comment>
<feature type="active site" evidence="7">
    <location>
        <position position="160"/>
    </location>
</feature>
<comment type="similarity">
    <text evidence="1 9">Belongs to the peptidase S11 family.</text>
</comment>
<feature type="active site" description="Proton acceptor" evidence="7">
    <location>
        <position position="99"/>
    </location>
</feature>
<reference evidence="11" key="2">
    <citation type="submission" date="2020-09" db="EMBL/GenBank/DDBJ databases">
        <authorList>
            <person name="Sun Q."/>
            <person name="Zhou Y."/>
        </authorList>
    </citation>
    <scope>NUCLEOTIDE SEQUENCE</scope>
    <source>
        <strain evidence="11">CGMCC 1.12777</strain>
    </source>
</reference>
<dbReference type="GO" id="GO:0009002">
    <property type="term" value="F:serine-type D-Ala-D-Ala carboxypeptidase activity"/>
    <property type="evidence" value="ECO:0007669"/>
    <property type="project" value="InterPro"/>
</dbReference>
<evidence type="ECO:0000256" key="7">
    <source>
        <dbReference type="PIRSR" id="PIRSR618044-1"/>
    </source>
</evidence>
<feature type="binding site" evidence="8">
    <location>
        <position position="282"/>
    </location>
    <ligand>
        <name>substrate</name>
    </ligand>
</feature>
<evidence type="ECO:0000313" key="12">
    <source>
        <dbReference type="Proteomes" id="UP000656813"/>
    </source>
</evidence>
<dbReference type="RefSeq" id="WP_188499041.1">
    <property type="nucleotide sequence ID" value="NZ_BMFV01000043.1"/>
</dbReference>
<evidence type="ECO:0000256" key="9">
    <source>
        <dbReference type="RuleBase" id="RU004016"/>
    </source>
</evidence>
<reference evidence="11" key="1">
    <citation type="journal article" date="2014" name="Int. J. Syst. Evol. Microbiol.">
        <title>Complete genome sequence of Corynebacterium casei LMG S-19264T (=DSM 44701T), isolated from a smear-ripened cheese.</title>
        <authorList>
            <consortium name="US DOE Joint Genome Institute (JGI-PGF)"/>
            <person name="Walter F."/>
            <person name="Albersmeier A."/>
            <person name="Kalinowski J."/>
            <person name="Ruckert C."/>
        </authorList>
    </citation>
    <scope>NUCLEOTIDE SEQUENCE</scope>
    <source>
        <strain evidence="11">CGMCC 1.12777</strain>
    </source>
</reference>
<name>A0A8J3ENF8_9BACL</name>
<dbReference type="PRINTS" id="PR00725">
    <property type="entry name" value="DADACBPTASE1"/>
</dbReference>
<evidence type="ECO:0000256" key="3">
    <source>
        <dbReference type="ARBA" id="ARBA00022801"/>
    </source>
</evidence>
<evidence type="ECO:0000313" key="11">
    <source>
        <dbReference type="EMBL" id="GGH87871.1"/>
    </source>
</evidence>
<keyword evidence="4" id="KW-0133">Cell shape</keyword>
<keyword evidence="12" id="KW-1185">Reference proteome</keyword>
<keyword evidence="2" id="KW-0732">Signal</keyword>
<evidence type="ECO:0000256" key="1">
    <source>
        <dbReference type="ARBA" id="ARBA00007164"/>
    </source>
</evidence>
<organism evidence="11 12">
    <name type="scientific">Pullulanibacillus pueri</name>
    <dbReference type="NCBI Taxonomy" id="1437324"/>
    <lineage>
        <taxon>Bacteria</taxon>
        <taxon>Bacillati</taxon>
        <taxon>Bacillota</taxon>
        <taxon>Bacilli</taxon>
        <taxon>Bacillales</taxon>
        <taxon>Sporolactobacillaceae</taxon>
        <taxon>Pullulanibacillus</taxon>
    </lineage>
</organism>
<evidence type="ECO:0000256" key="8">
    <source>
        <dbReference type="PIRSR" id="PIRSR618044-2"/>
    </source>
</evidence>
<dbReference type="GO" id="GO:0009252">
    <property type="term" value="P:peptidoglycan biosynthetic process"/>
    <property type="evidence" value="ECO:0007669"/>
    <property type="project" value="UniProtKB-KW"/>
</dbReference>
<protein>
    <recommendedName>
        <fullName evidence="10">Peptidase S11 D-alanyl-D-alanine carboxypeptidase A N-terminal domain-containing protein</fullName>
    </recommendedName>
</protein>
<proteinExistence type="inferred from homology"/>
<dbReference type="Pfam" id="PF00768">
    <property type="entry name" value="Peptidase_S11"/>
    <property type="match status" value="1"/>
</dbReference>
<dbReference type="InterPro" id="IPR018044">
    <property type="entry name" value="Peptidase_S11"/>
</dbReference>
<dbReference type="GO" id="GO:0008360">
    <property type="term" value="P:regulation of cell shape"/>
    <property type="evidence" value="ECO:0007669"/>
    <property type="project" value="UniProtKB-KW"/>
</dbReference>